<dbReference type="RefSeq" id="XP_040628223.1">
    <property type="nucleotide sequence ID" value="XM_040775839.1"/>
</dbReference>
<organism evidence="2 3">
    <name type="scientific">Dacryopinax primogenitus (strain DJM 731)</name>
    <name type="common">Brown rot fungus</name>
    <dbReference type="NCBI Taxonomy" id="1858805"/>
    <lineage>
        <taxon>Eukaryota</taxon>
        <taxon>Fungi</taxon>
        <taxon>Dikarya</taxon>
        <taxon>Basidiomycota</taxon>
        <taxon>Agaricomycotina</taxon>
        <taxon>Dacrymycetes</taxon>
        <taxon>Dacrymycetales</taxon>
        <taxon>Dacrymycetaceae</taxon>
        <taxon>Dacryopinax</taxon>
    </lineage>
</organism>
<dbReference type="PANTHER" id="PTHR37992:SF1">
    <property type="entry name" value="DUF1774-DOMAIN-CONTAINING PROTEIN"/>
    <property type="match status" value="1"/>
</dbReference>
<sequence length="306" mass="33294">MSNTILPTSDPLVRQALALIRLQVLTPLSVLVSIGATLVCAVVVRPTMGEISRNHPTSVSPLGVMVGVYWLILWVGLVGYCILLVMARKEETKATIVHGVGLRLVLANWLIAFWSIAFALEFFVTSVILLSLTLLLFLSIFLTLLLHPPHTSRPLDYVFIHVPMRMLVMGTLVQGLPLGVFLAAGWVDNLHAPEGGGNVEWGKYAWPAFGFIIGLNSLALIEVALLKDLPTALSGTWLVLSVGLARPKPTPVFIAVILFAVLYPLVWIAAFAWGRLRRADAGRIVLPEQTEGEGEREGLAREEAGV</sequence>
<feature type="transmembrane region" description="Helical" evidence="1">
    <location>
        <begin position="24"/>
        <end position="44"/>
    </location>
</feature>
<protein>
    <submittedName>
        <fullName evidence="2">Uncharacterized protein</fullName>
    </submittedName>
</protein>
<dbReference type="EMBL" id="JH795864">
    <property type="protein sequence ID" value="EJU01326.1"/>
    <property type="molecule type" value="Genomic_DNA"/>
</dbReference>
<evidence type="ECO:0000313" key="3">
    <source>
        <dbReference type="Proteomes" id="UP000030653"/>
    </source>
</evidence>
<dbReference type="GeneID" id="63690901"/>
<proteinExistence type="predicted"/>
<accession>M5FUC5</accession>
<dbReference type="STRING" id="1858805.M5FUC5"/>
<keyword evidence="3" id="KW-1185">Reference proteome</keyword>
<evidence type="ECO:0000313" key="2">
    <source>
        <dbReference type="EMBL" id="EJU01326.1"/>
    </source>
</evidence>
<dbReference type="OMA" id="MFPYSLF"/>
<dbReference type="PANTHER" id="PTHR37992">
    <property type="entry name" value="EXPRESSED PROTEIN"/>
    <property type="match status" value="1"/>
</dbReference>
<keyword evidence="1" id="KW-1133">Transmembrane helix</keyword>
<gene>
    <name evidence="2" type="ORF">DACRYDRAFT_67205</name>
</gene>
<name>M5FUC5_DACPD</name>
<keyword evidence="1" id="KW-0472">Membrane</keyword>
<feature type="transmembrane region" description="Helical" evidence="1">
    <location>
        <begin position="166"/>
        <end position="184"/>
    </location>
</feature>
<dbReference type="HOGENOM" id="CLU_033260_0_0_1"/>
<dbReference type="Proteomes" id="UP000030653">
    <property type="component" value="Unassembled WGS sequence"/>
</dbReference>
<dbReference type="AlphaFoldDB" id="M5FUC5"/>
<evidence type="ECO:0000256" key="1">
    <source>
        <dbReference type="SAM" id="Phobius"/>
    </source>
</evidence>
<feature type="transmembrane region" description="Helical" evidence="1">
    <location>
        <begin position="94"/>
        <end position="116"/>
    </location>
</feature>
<reference evidence="2 3" key="1">
    <citation type="journal article" date="2012" name="Science">
        <title>The Paleozoic origin of enzymatic lignin decomposition reconstructed from 31 fungal genomes.</title>
        <authorList>
            <person name="Floudas D."/>
            <person name="Binder M."/>
            <person name="Riley R."/>
            <person name="Barry K."/>
            <person name="Blanchette R.A."/>
            <person name="Henrissat B."/>
            <person name="Martinez A.T."/>
            <person name="Otillar R."/>
            <person name="Spatafora J.W."/>
            <person name="Yadav J.S."/>
            <person name="Aerts A."/>
            <person name="Benoit I."/>
            <person name="Boyd A."/>
            <person name="Carlson A."/>
            <person name="Copeland A."/>
            <person name="Coutinho P.M."/>
            <person name="de Vries R.P."/>
            <person name="Ferreira P."/>
            <person name="Findley K."/>
            <person name="Foster B."/>
            <person name="Gaskell J."/>
            <person name="Glotzer D."/>
            <person name="Gorecki P."/>
            <person name="Heitman J."/>
            <person name="Hesse C."/>
            <person name="Hori C."/>
            <person name="Igarashi K."/>
            <person name="Jurgens J.A."/>
            <person name="Kallen N."/>
            <person name="Kersten P."/>
            <person name="Kohler A."/>
            <person name="Kuees U."/>
            <person name="Kumar T.K.A."/>
            <person name="Kuo A."/>
            <person name="LaButti K."/>
            <person name="Larrondo L.F."/>
            <person name="Lindquist E."/>
            <person name="Ling A."/>
            <person name="Lombard V."/>
            <person name="Lucas S."/>
            <person name="Lundell T."/>
            <person name="Martin R."/>
            <person name="McLaughlin D.J."/>
            <person name="Morgenstern I."/>
            <person name="Morin E."/>
            <person name="Murat C."/>
            <person name="Nagy L.G."/>
            <person name="Nolan M."/>
            <person name="Ohm R.A."/>
            <person name="Patyshakuliyeva A."/>
            <person name="Rokas A."/>
            <person name="Ruiz-Duenas F.J."/>
            <person name="Sabat G."/>
            <person name="Salamov A."/>
            <person name="Samejima M."/>
            <person name="Schmutz J."/>
            <person name="Slot J.C."/>
            <person name="St John F."/>
            <person name="Stenlid J."/>
            <person name="Sun H."/>
            <person name="Sun S."/>
            <person name="Syed K."/>
            <person name="Tsang A."/>
            <person name="Wiebenga A."/>
            <person name="Young D."/>
            <person name="Pisabarro A."/>
            <person name="Eastwood D.C."/>
            <person name="Martin F."/>
            <person name="Cullen D."/>
            <person name="Grigoriev I.V."/>
            <person name="Hibbett D.S."/>
        </authorList>
    </citation>
    <scope>NUCLEOTIDE SEQUENCE [LARGE SCALE GENOMIC DNA]</scope>
    <source>
        <strain evidence="2 3">DJM-731 SS1</strain>
    </source>
</reference>
<feature type="transmembrane region" description="Helical" evidence="1">
    <location>
        <begin position="252"/>
        <end position="273"/>
    </location>
</feature>
<feature type="transmembrane region" description="Helical" evidence="1">
    <location>
        <begin position="122"/>
        <end position="146"/>
    </location>
</feature>
<feature type="transmembrane region" description="Helical" evidence="1">
    <location>
        <begin position="64"/>
        <end position="87"/>
    </location>
</feature>
<dbReference type="OrthoDB" id="3342455at2759"/>
<keyword evidence="1" id="KW-0812">Transmembrane</keyword>
<dbReference type="InterPro" id="IPR013920">
    <property type="entry name" value="DUF1774_fun"/>
</dbReference>
<feature type="transmembrane region" description="Helical" evidence="1">
    <location>
        <begin position="204"/>
        <end position="221"/>
    </location>
</feature>